<dbReference type="EMBL" id="VNHX01000031">
    <property type="protein sequence ID" value="TYP88265.1"/>
    <property type="molecule type" value="Genomic_DNA"/>
</dbReference>
<dbReference type="InterPro" id="IPR000711">
    <property type="entry name" value="ATPase_OSCP/dsu"/>
</dbReference>
<keyword evidence="7" id="KW-0139">CF(1)</keyword>
<dbReference type="GO" id="GO:0005886">
    <property type="term" value="C:plasma membrane"/>
    <property type="evidence" value="ECO:0007669"/>
    <property type="project" value="UniProtKB-SubCell"/>
</dbReference>
<evidence type="ECO:0000256" key="2">
    <source>
        <dbReference type="ARBA" id="ARBA00022448"/>
    </source>
</evidence>
<evidence type="ECO:0000256" key="3">
    <source>
        <dbReference type="ARBA" id="ARBA00022781"/>
    </source>
</evidence>
<evidence type="ECO:0000313" key="9">
    <source>
        <dbReference type="Proteomes" id="UP000325105"/>
    </source>
</evidence>
<dbReference type="Proteomes" id="UP000325105">
    <property type="component" value="Unassembled WGS sequence"/>
</dbReference>
<dbReference type="InterPro" id="IPR020781">
    <property type="entry name" value="ATPase_OSCP/d_CS"/>
</dbReference>
<dbReference type="PROSITE" id="PS00389">
    <property type="entry name" value="ATPASE_DELTA"/>
    <property type="match status" value="1"/>
</dbReference>
<comment type="function">
    <text evidence="7">This protein is part of the stalk that links CF(0) to CF(1). It either transmits conformational changes from CF(0) to CF(1) or is implicated in proton conduction.</text>
</comment>
<dbReference type="Pfam" id="PF00213">
    <property type="entry name" value="OSCP"/>
    <property type="match status" value="1"/>
</dbReference>
<name>A0A5S5CXG0_9SPHI</name>
<proteinExistence type="inferred from homology"/>
<dbReference type="NCBIfam" id="TIGR01145">
    <property type="entry name" value="ATP_synt_delta"/>
    <property type="match status" value="1"/>
</dbReference>
<comment type="similarity">
    <text evidence="7">Belongs to the ATPase delta chain family.</text>
</comment>
<keyword evidence="2 7" id="KW-0813">Transport</keyword>
<dbReference type="OrthoDB" id="9802471at2"/>
<accession>A0A5S5CXG0</accession>
<dbReference type="NCBIfam" id="NF004403">
    <property type="entry name" value="PRK05758.2-4"/>
    <property type="match status" value="1"/>
</dbReference>
<sequence>MSIYTVASRYAKSLLGLSQEQGNVDAVKADIEQIIAVIQANSQLQTVLKNPIISADKKYAILTALFDGKVNPLILSFFSILVKKGRGDLLLDIAQEFIREYNEAKGIVKATVVSATALSENNLNNLASKIANEINAQVVLTNTVDPSLIGGFVVRIGDRQVDASIAGKLNKLEKFFVNQGV</sequence>
<dbReference type="Gene3D" id="1.10.520.20">
    <property type="entry name" value="N-terminal domain of the delta subunit of the F1F0-ATP synthase"/>
    <property type="match status" value="1"/>
</dbReference>
<gene>
    <name evidence="7" type="primary">atpH</name>
    <name evidence="8" type="ORF">BC792_1313</name>
</gene>
<keyword evidence="6 7" id="KW-0066">ATP synthesis</keyword>
<organism evidence="8 9">
    <name type="scientific">Sphingobacterium allocomposti</name>
    <dbReference type="NCBI Taxonomy" id="415956"/>
    <lineage>
        <taxon>Bacteria</taxon>
        <taxon>Pseudomonadati</taxon>
        <taxon>Bacteroidota</taxon>
        <taxon>Sphingobacteriia</taxon>
        <taxon>Sphingobacteriales</taxon>
        <taxon>Sphingobacteriaceae</taxon>
        <taxon>Sphingobacterium</taxon>
    </lineage>
</organism>
<dbReference type="GO" id="GO:0046933">
    <property type="term" value="F:proton-transporting ATP synthase activity, rotational mechanism"/>
    <property type="evidence" value="ECO:0007669"/>
    <property type="project" value="UniProtKB-UniRule"/>
</dbReference>
<evidence type="ECO:0000313" key="8">
    <source>
        <dbReference type="EMBL" id="TYP88265.1"/>
    </source>
</evidence>
<keyword evidence="7" id="KW-1003">Cell membrane</keyword>
<dbReference type="HAMAP" id="MF_01416">
    <property type="entry name" value="ATP_synth_delta_bact"/>
    <property type="match status" value="1"/>
</dbReference>
<comment type="function">
    <text evidence="7">F(1)F(0) ATP synthase produces ATP from ADP in the presence of a proton or sodium gradient. F-type ATPases consist of two structural domains, F(1) containing the extramembraneous catalytic core and F(0) containing the membrane proton channel, linked together by a central stalk and a peripheral stalk. During catalysis, ATP synthesis in the catalytic domain of F(1) is coupled via a rotary mechanism of the central stalk subunits to proton translocation.</text>
</comment>
<reference evidence="8 9" key="1">
    <citation type="submission" date="2019-07" db="EMBL/GenBank/DDBJ databases">
        <title>Genomic Encyclopedia of Archaeal and Bacterial Type Strains, Phase II (KMG-II): from individual species to whole genera.</title>
        <authorList>
            <person name="Goeker M."/>
        </authorList>
    </citation>
    <scope>NUCLEOTIDE SEQUENCE [LARGE SCALE GENOMIC DNA]</scope>
    <source>
        <strain evidence="8 9">DSM 18850</strain>
    </source>
</reference>
<keyword evidence="5 7" id="KW-0472">Membrane</keyword>
<dbReference type="SUPFAM" id="SSF47928">
    <property type="entry name" value="N-terminal domain of the delta subunit of the F1F0-ATP synthase"/>
    <property type="match status" value="1"/>
</dbReference>
<comment type="subcellular location">
    <subcellularLocation>
        <location evidence="7">Cell membrane</location>
        <topology evidence="7">Peripheral membrane protein</topology>
    </subcellularLocation>
    <subcellularLocation>
        <location evidence="1">Membrane</location>
    </subcellularLocation>
</comment>
<keyword evidence="9" id="KW-1185">Reference proteome</keyword>
<evidence type="ECO:0000256" key="1">
    <source>
        <dbReference type="ARBA" id="ARBA00004370"/>
    </source>
</evidence>
<comment type="caution">
    <text evidence="8">The sequence shown here is derived from an EMBL/GenBank/DDBJ whole genome shotgun (WGS) entry which is preliminary data.</text>
</comment>
<dbReference type="AlphaFoldDB" id="A0A5S5CXG0"/>
<evidence type="ECO:0000256" key="6">
    <source>
        <dbReference type="ARBA" id="ARBA00023310"/>
    </source>
</evidence>
<evidence type="ECO:0000256" key="5">
    <source>
        <dbReference type="ARBA" id="ARBA00023136"/>
    </source>
</evidence>
<dbReference type="RefSeq" id="WP_148910227.1">
    <property type="nucleotide sequence ID" value="NZ_VNHX01000031.1"/>
</dbReference>
<dbReference type="PANTHER" id="PTHR11910">
    <property type="entry name" value="ATP SYNTHASE DELTA CHAIN"/>
    <property type="match status" value="1"/>
</dbReference>
<keyword evidence="4 7" id="KW-0406">Ion transport</keyword>
<dbReference type="GO" id="GO:0045259">
    <property type="term" value="C:proton-transporting ATP synthase complex"/>
    <property type="evidence" value="ECO:0007669"/>
    <property type="project" value="UniProtKB-KW"/>
</dbReference>
<evidence type="ECO:0000256" key="4">
    <source>
        <dbReference type="ARBA" id="ARBA00023065"/>
    </source>
</evidence>
<dbReference type="PRINTS" id="PR00125">
    <property type="entry name" value="ATPASEDELTA"/>
</dbReference>
<keyword evidence="3 7" id="KW-0375">Hydrogen ion transport</keyword>
<evidence type="ECO:0000256" key="7">
    <source>
        <dbReference type="HAMAP-Rule" id="MF_01416"/>
    </source>
</evidence>
<dbReference type="InterPro" id="IPR026015">
    <property type="entry name" value="ATP_synth_OSCP/delta_N_sf"/>
</dbReference>
<protein>
    <recommendedName>
        <fullName evidence="7">ATP synthase subunit delta</fullName>
    </recommendedName>
    <alternativeName>
        <fullName evidence="7">ATP synthase F(1) sector subunit delta</fullName>
    </alternativeName>
    <alternativeName>
        <fullName evidence="7">F-type ATPase subunit delta</fullName>
        <shortName evidence="7">F-ATPase subunit delta</shortName>
    </alternativeName>
</protein>